<evidence type="ECO:0000256" key="1">
    <source>
        <dbReference type="SAM" id="MobiDB-lite"/>
    </source>
</evidence>
<protein>
    <submittedName>
        <fullName evidence="3">Uncharacterized protein</fullName>
    </submittedName>
</protein>
<gene>
    <name evidence="3" type="ORF">OSJNBa0078N11.2</name>
    <name evidence="2" type="ORF">OSJNBb0024K03.14</name>
</gene>
<feature type="region of interest" description="Disordered" evidence="1">
    <location>
        <begin position="1"/>
        <end position="79"/>
    </location>
</feature>
<dbReference type="AlphaFoldDB" id="Q6YUY6"/>
<proteinExistence type="predicted"/>
<accession>Q6YUY6</accession>
<evidence type="ECO:0000313" key="4">
    <source>
        <dbReference type="Proteomes" id="UP000000763"/>
    </source>
</evidence>
<reference evidence="2" key="1">
    <citation type="submission" date="2002-09" db="EMBL/GenBank/DDBJ databases">
        <title>Oryza sativa nipponbare(GA3) genomic DNA, chromosome 2, BAC clone:OSJNBb0024K03.</title>
        <authorList>
            <person name="Sasaki T."/>
            <person name="Matsumoto T."/>
            <person name="Katayose Y."/>
        </authorList>
    </citation>
    <scope>NUCLEOTIDE SEQUENCE</scope>
</reference>
<reference evidence="4" key="3">
    <citation type="journal article" date="2005" name="Nature">
        <title>The map-based sequence of the rice genome.</title>
        <authorList>
            <consortium name="International rice genome sequencing project (IRGSP)"/>
            <person name="Matsumoto T."/>
            <person name="Wu J."/>
            <person name="Kanamori H."/>
            <person name="Katayose Y."/>
            <person name="Fujisawa M."/>
            <person name="Namiki N."/>
            <person name="Mizuno H."/>
            <person name="Yamamoto K."/>
            <person name="Antonio B.A."/>
            <person name="Baba T."/>
            <person name="Sakata K."/>
            <person name="Nagamura Y."/>
            <person name="Aoki H."/>
            <person name="Arikawa K."/>
            <person name="Arita K."/>
            <person name="Bito T."/>
            <person name="Chiden Y."/>
            <person name="Fujitsuka N."/>
            <person name="Fukunaka R."/>
            <person name="Hamada M."/>
            <person name="Harada C."/>
            <person name="Hayashi A."/>
            <person name="Hijishita S."/>
            <person name="Honda M."/>
            <person name="Hosokawa S."/>
            <person name="Ichikawa Y."/>
            <person name="Idonuma A."/>
            <person name="Iijima M."/>
            <person name="Ikeda M."/>
            <person name="Ikeno M."/>
            <person name="Ito K."/>
            <person name="Ito S."/>
            <person name="Ito T."/>
            <person name="Ito Y."/>
            <person name="Ito Y."/>
            <person name="Iwabuchi A."/>
            <person name="Kamiya K."/>
            <person name="Karasawa W."/>
            <person name="Kurita K."/>
            <person name="Katagiri S."/>
            <person name="Kikuta A."/>
            <person name="Kobayashi H."/>
            <person name="Kobayashi N."/>
            <person name="Machita K."/>
            <person name="Maehara T."/>
            <person name="Masukawa M."/>
            <person name="Mizubayashi T."/>
            <person name="Mukai Y."/>
            <person name="Nagasaki H."/>
            <person name="Nagata Y."/>
            <person name="Naito S."/>
            <person name="Nakashima M."/>
            <person name="Nakama Y."/>
            <person name="Nakamichi Y."/>
            <person name="Nakamura M."/>
            <person name="Meguro A."/>
            <person name="Negishi M."/>
            <person name="Ohta I."/>
            <person name="Ohta T."/>
            <person name="Okamoto M."/>
            <person name="Ono N."/>
            <person name="Saji S."/>
            <person name="Sakaguchi M."/>
            <person name="Sakai K."/>
            <person name="Shibata M."/>
            <person name="Shimokawa T."/>
            <person name="Song J."/>
            <person name="Takazaki Y."/>
            <person name="Terasawa K."/>
            <person name="Tsugane M."/>
            <person name="Tsuji K."/>
            <person name="Ueda S."/>
            <person name="Waki K."/>
            <person name="Yamagata H."/>
            <person name="Yamamoto M."/>
            <person name="Yamamoto S."/>
            <person name="Yamane H."/>
            <person name="Yoshiki S."/>
            <person name="Yoshihara R."/>
            <person name="Yukawa K."/>
            <person name="Zhong H."/>
            <person name="Yano M."/>
            <person name="Yuan Q."/>
            <person name="Ouyang S."/>
            <person name="Liu J."/>
            <person name="Jones K.M."/>
            <person name="Gansberger K."/>
            <person name="Moffat K."/>
            <person name="Hill J."/>
            <person name="Bera J."/>
            <person name="Fadrosh D."/>
            <person name="Jin S."/>
            <person name="Johri S."/>
            <person name="Kim M."/>
            <person name="Overton L."/>
            <person name="Reardon M."/>
            <person name="Tsitrin T."/>
            <person name="Vuong H."/>
            <person name="Weaver B."/>
            <person name="Ciecko A."/>
            <person name="Tallon L."/>
            <person name="Jackson J."/>
            <person name="Pai G."/>
            <person name="Aken S.V."/>
            <person name="Utterback T."/>
            <person name="Reidmuller S."/>
            <person name="Feldblyum T."/>
            <person name="Hsiao J."/>
            <person name="Zismann V."/>
            <person name="Iobst S."/>
            <person name="de Vazeille A.R."/>
            <person name="Buell C.R."/>
            <person name="Ying K."/>
            <person name="Li Y."/>
            <person name="Lu T."/>
            <person name="Huang Y."/>
            <person name="Zhao Q."/>
            <person name="Feng Q."/>
            <person name="Zhang L."/>
            <person name="Zhu J."/>
            <person name="Weng Q."/>
            <person name="Mu J."/>
            <person name="Lu Y."/>
            <person name="Fan D."/>
            <person name="Liu Y."/>
            <person name="Guan J."/>
            <person name="Zhang Y."/>
            <person name="Yu S."/>
            <person name="Liu X."/>
            <person name="Zhang Y."/>
            <person name="Hong G."/>
            <person name="Han B."/>
            <person name="Choisne N."/>
            <person name="Demange N."/>
            <person name="Orjeda G."/>
            <person name="Samain S."/>
            <person name="Cattolico L."/>
            <person name="Pelletier E."/>
            <person name="Couloux A."/>
            <person name="Segurens B."/>
            <person name="Wincker P."/>
            <person name="D'Hont A."/>
            <person name="Scarpelli C."/>
            <person name="Weissenbach J."/>
            <person name="Salanoubat M."/>
            <person name="Quetier F."/>
            <person name="Yu Y."/>
            <person name="Kim H.R."/>
            <person name="Rambo T."/>
            <person name="Currie J."/>
            <person name="Collura K."/>
            <person name="Luo M."/>
            <person name="Yang T."/>
            <person name="Ammiraju J.S.S."/>
            <person name="Engler F."/>
            <person name="Soderlund C."/>
            <person name="Wing R.A."/>
            <person name="Palmer L.E."/>
            <person name="de la Bastide M."/>
            <person name="Spiegel L."/>
            <person name="Nascimento L."/>
            <person name="Zutavern T."/>
            <person name="O'Shaughnessy A."/>
            <person name="Dike S."/>
            <person name="Dedhia N."/>
            <person name="Preston R."/>
            <person name="Balija V."/>
            <person name="McCombie W.R."/>
            <person name="Chow T."/>
            <person name="Chen H."/>
            <person name="Chung M."/>
            <person name="Chen C."/>
            <person name="Shaw J."/>
            <person name="Wu H."/>
            <person name="Hsiao K."/>
            <person name="Chao Y."/>
            <person name="Chu M."/>
            <person name="Cheng C."/>
            <person name="Hour A."/>
            <person name="Lee P."/>
            <person name="Lin S."/>
            <person name="Lin Y."/>
            <person name="Liou J."/>
            <person name="Liu S."/>
            <person name="Hsing Y."/>
            <person name="Raghuvanshi S."/>
            <person name="Mohanty A."/>
            <person name="Bharti A.K."/>
            <person name="Gaur A."/>
            <person name="Gupta V."/>
            <person name="Kumar D."/>
            <person name="Ravi V."/>
            <person name="Vij S."/>
            <person name="Kapur A."/>
            <person name="Khurana P."/>
            <person name="Khurana P."/>
            <person name="Khurana J.P."/>
            <person name="Tyagi A.K."/>
            <person name="Gaikwad K."/>
            <person name="Singh A."/>
            <person name="Dalal V."/>
            <person name="Srivastava S."/>
            <person name="Dixit A."/>
            <person name="Pal A.K."/>
            <person name="Ghazi I.A."/>
            <person name="Yadav M."/>
            <person name="Pandit A."/>
            <person name="Bhargava A."/>
            <person name="Sureshbabu K."/>
            <person name="Batra K."/>
            <person name="Sharma T.R."/>
            <person name="Mohapatra T."/>
            <person name="Singh N.K."/>
            <person name="Messing J."/>
            <person name="Nelson A.B."/>
            <person name="Fuks G."/>
            <person name="Kavchok S."/>
            <person name="Keizer G."/>
            <person name="Linton E."/>
            <person name="Llaca V."/>
            <person name="Song R."/>
            <person name="Tanyolac B."/>
            <person name="Young S."/>
            <person name="Ho-Il K."/>
            <person name="Hahn J.H."/>
            <person name="Sangsakoo G."/>
            <person name="Vanavichit A."/>
            <person name="de Mattos Luiz.A.T."/>
            <person name="Zimmer P.D."/>
            <person name="Malone G."/>
            <person name="Dellagostin O."/>
            <person name="de Oliveira A.C."/>
            <person name="Bevan M."/>
            <person name="Bancroft I."/>
            <person name="Minx P."/>
            <person name="Cordum H."/>
            <person name="Wilson R."/>
            <person name="Cheng Z."/>
            <person name="Jin W."/>
            <person name="Jiang J."/>
            <person name="Leong S.A."/>
            <person name="Iwama H."/>
            <person name="Gojobori T."/>
            <person name="Itoh T."/>
            <person name="Niimura Y."/>
            <person name="Fujii Y."/>
            <person name="Habara T."/>
            <person name="Sakai H."/>
            <person name="Sato Y."/>
            <person name="Wilson G."/>
            <person name="Kumar K."/>
            <person name="McCouch S."/>
            <person name="Juretic N."/>
            <person name="Hoen D."/>
            <person name="Wright S."/>
            <person name="Bruskiewich R."/>
            <person name="Bureau T."/>
            <person name="Miyao A."/>
            <person name="Hirochika H."/>
            <person name="Nishikawa T."/>
            <person name="Kadowaki K."/>
            <person name="Sugiura M."/>
            <person name="Burr B."/>
            <person name="Sasaki T."/>
        </authorList>
    </citation>
    <scope>NUCLEOTIDE SEQUENCE [LARGE SCALE GENOMIC DNA]</scope>
    <source>
        <strain evidence="4">cv. Nipponbare</strain>
    </source>
</reference>
<reference evidence="4" key="4">
    <citation type="journal article" date="2008" name="Nucleic Acids Res.">
        <title>The rice annotation project database (RAP-DB): 2008 update.</title>
        <authorList>
            <consortium name="The rice annotation project (RAP)"/>
        </authorList>
    </citation>
    <scope>GENOME REANNOTATION</scope>
    <source>
        <strain evidence="4">cv. Nipponbare</strain>
    </source>
</reference>
<organism evidence="3 4">
    <name type="scientific">Oryza sativa subsp. japonica</name>
    <name type="common">Rice</name>
    <dbReference type="NCBI Taxonomy" id="39947"/>
    <lineage>
        <taxon>Eukaryota</taxon>
        <taxon>Viridiplantae</taxon>
        <taxon>Streptophyta</taxon>
        <taxon>Embryophyta</taxon>
        <taxon>Tracheophyta</taxon>
        <taxon>Spermatophyta</taxon>
        <taxon>Magnoliopsida</taxon>
        <taxon>Liliopsida</taxon>
        <taxon>Poales</taxon>
        <taxon>Poaceae</taxon>
        <taxon>BOP clade</taxon>
        <taxon>Oryzoideae</taxon>
        <taxon>Oryzeae</taxon>
        <taxon>Oryzinae</taxon>
        <taxon>Oryza</taxon>
        <taxon>Oryza sativa</taxon>
    </lineage>
</organism>
<dbReference type="EMBL" id="AP005733">
    <property type="protein sequence ID" value="BAD16324.1"/>
    <property type="molecule type" value="Genomic_DNA"/>
</dbReference>
<reference evidence="3" key="2">
    <citation type="submission" date="2002-10" db="EMBL/GenBank/DDBJ databases">
        <title>Oryza sativa nipponbare(GA3) genomic DNA, chromosome 2, BAC clone:OSJNBa0078N11.</title>
        <authorList>
            <person name="Sasaki T."/>
            <person name="Matsumoto T."/>
            <person name="Katayose Y."/>
        </authorList>
    </citation>
    <scope>NUCLEOTIDE SEQUENCE</scope>
</reference>
<sequence>MTTAMTAGRFGAARRHGRQARAGAAEGDGGGDQAGSGTGRHDGKGATMRPPPTARSGWEMGTASRSGRARGAAAGEKNA</sequence>
<evidence type="ECO:0000313" key="2">
    <source>
        <dbReference type="EMBL" id="BAD16324.1"/>
    </source>
</evidence>
<evidence type="ECO:0000313" key="3">
    <source>
        <dbReference type="EMBL" id="BAD16434.1"/>
    </source>
</evidence>
<dbReference type="EMBL" id="AP005848">
    <property type="protein sequence ID" value="BAD16434.1"/>
    <property type="molecule type" value="Genomic_DNA"/>
</dbReference>
<name>Q6YUY6_ORYSJ</name>
<dbReference type="Proteomes" id="UP000000763">
    <property type="component" value="Chromosome 2"/>
</dbReference>
<feature type="compositionally biased region" description="Gly residues" evidence="1">
    <location>
        <begin position="26"/>
        <end position="38"/>
    </location>
</feature>
<feature type="compositionally biased region" description="Low complexity" evidence="1">
    <location>
        <begin position="63"/>
        <end position="79"/>
    </location>
</feature>